<dbReference type="EMBL" id="OZ023703">
    <property type="protein sequence ID" value="CAK9870963.1"/>
    <property type="molecule type" value="Genomic_DNA"/>
</dbReference>
<organism evidence="1 2">
    <name type="scientific">Sphagnum jensenii</name>
    <dbReference type="NCBI Taxonomy" id="128206"/>
    <lineage>
        <taxon>Eukaryota</taxon>
        <taxon>Viridiplantae</taxon>
        <taxon>Streptophyta</taxon>
        <taxon>Embryophyta</taxon>
        <taxon>Bryophyta</taxon>
        <taxon>Sphagnophytina</taxon>
        <taxon>Sphagnopsida</taxon>
        <taxon>Sphagnales</taxon>
        <taxon>Sphagnaceae</taxon>
        <taxon>Sphagnum</taxon>
    </lineage>
</organism>
<protein>
    <submittedName>
        <fullName evidence="1">Uncharacterized protein</fullName>
    </submittedName>
</protein>
<accession>A0ABP1B715</accession>
<gene>
    <name evidence="1" type="ORF">CSSPJE1EN2_LOCUS13631</name>
</gene>
<keyword evidence="2" id="KW-1185">Reference proteome</keyword>
<sequence length="95" mass="10312">MAALSGLRERQKTMRQTSCWSLERAGATSHNDVATRSVVNCCCGTVVQRDAGRCSSSCYGAGRCSATQRCSNNVAVQCNVTLELALLRRWALHCN</sequence>
<name>A0ABP1B715_9BRYO</name>
<evidence type="ECO:0000313" key="1">
    <source>
        <dbReference type="EMBL" id="CAK9870963.1"/>
    </source>
</evidence>
<evidence type="ECO:0000313" key="2">
    <source>
        <dbReference type="Proteomes" id="UP001497522"/>
    </source>
</evidence>
<proteinExistence type="predicted"/>
<dbReference type="Proteomes" id="UP001497522">
    <property type="component" value="Chromosome 2"/>
</dbReference>
<reference evidence="1 2" key="1">
    <citation type="submission" date="2024-03" db="EMBL/GenBank/DDBJ databases">
        <authorList>
            <consortium name="ELIXIR-Norway"/>
            <consortium name="Elixir Norway"/>
        </authorList>
    </citation>
    <scope>NUCLEOTIDE SEQUENCE [LARGE SCALE GENOMIC DNA]</scope>
</reference>